<keyword evidence="2" id="KW-1185">Reference proteome</keyword>
<dbReference type="Proteomes" id="UP001303160">
    <property type="component" value="Unassembled WGS sequence"/>
</dbReference>
<gene>
    <name evidence="1" type="ORF">QBC40DRAFT_322475</name>
</gene>
<name>A0AAN6XJJ2_9PEZI</name>
<dbReference type="EMBL" id="MU863901">
    <property type="protein sequence ID" value="KAK4201963.1"/>
    <property type="molecule type" value="Genomic_DNA"/>
</dbReference>
<dbReference type="AlphaFoldDB" id="A0AAN6XJJ2"/>
<evidence type="ECO:0000313" key="2">
    <source>
        <dbReference type="Proteomes" id="UP001303160"/>
    </source>
</evidence>
<accession>A0AAN6XJJ2</accession>
<reference evidence="1" key="1">
    <citation type="journal article" date="2023" name="Mol. Phylogenet. Evol.">
        <title>Genome-scale phylogeny and comparative genomics of the fungal order Sordariales.</title>
        <authorList>
            <person name="Hensen N."/>
            <person name="Bonometti L."/>
            <person name="Westerberg I."/>
            <person name="Brannstrom I.O."/>
            <person name="Guillou S."/>
            <person name="Cros-Aarteil S."/>
            <person name="Calhoun S."/>
            <person name="Haridas S."/>
            <person name="Kuo A."/>
            <person name="Mondo S."/>
            <person name="Pangilinan J."/>
            <person name="Riley R."/>
            <person name="LaButti K."/>
            <person name="Andreopoulos B."/>
            <person name="Lipzen A."/>
            <person name="Chen C."/>
            <person name="Yan M."/>
            <person name="Daum C."/>
            <person name="Ng V."/>
            <person name="Clum A."/>
            <person name="Steindorff A."/>
            <person name="Ohm R.A."/>
            <person name="Martin F."/>
            <person name="Silar P."/>
            <person name="Natvig D.O."/>
            <person name="Lalanne C."/>
            <person name="Gautier V."/>
            <person name="Ament-Velasquez S.L."/>
            <person name="Kruys A."/>
            <person name="Hutchinson M.I."/>
            <person name="Powell A.J."/>
            <person name="Barry K."/>
            <person name="Miller A.N."/>
            <person name="Grigoriev I.V."/>
            <person name="Debuchy R."/>
            <person name="Gladieux P."/>
            <person name="Hiltunen Thoren M."/>
            <person name="Johannesson H."/>
        </authorList>
    </citation>
    <scope>NUCLEOTIDE SEQUENCE</scope>
    <source>
        <strain evidence="1">CBS 315.58</strain>
    </source>
</reference>
<sequence>MSSIWGLAALQNAFWLPSDGSQVETHLRDVIKKRIDFQHWDRRIAFTFSLPWTPTACFPNNRSELARSPLKHAYTLTGYGNNVQAATALDYMTQTWPSLGPGFFEFLAGALRFNNPVDPQAANIPGAAPNGNKTHIGIMRGPDGSEFSLTLKELGPPTQRLTLTIHSAKVGTVAEIGSQLAWFCGAFRMSSSMNEITYCRPEVEKFFLLPKDDAPFEKLHGHIKIAYKTVPFDSTKHPQPCWKALFTNSSQPYPCVVGGYKIRKEVDLIPSETPTANTAGLEVPWALLAEFLHGPVQPPKPEKGELLNKPMVLRGPHFILCSVTLSEKMVHWHLVPYDGRPTSFGNDPVHPPKPLRVTPEFKIELMEQHSRHFIGSKCGKYHPYVPD</sequence>
<evidence type="ECO:0000313" key="1">
    <source>
        <dbReference type="EMBL" id="KAK4201963.1"/>
    </source>
</evidence>
<proteinExistence type="predicted"/>
<protein>
    <submittedName>
        <fullName evidence="1">Uncharacterized protein</fullName>
    </submittedName>
</protein>
<organism evidence="1 2">
    <name type="scientific">Triangularia verruculosa</name>
    <dbReference type="NCBI Taxonomy" id="2587418"/>
    <lineage>
        <taxon>Eukaryota</taxon>
        <taxon>Fungi</taxon>
        <taxon>Dikarya</taxon>
        <taxon>Ascomycota</taxon>
        <taxon>Pezizomycotina</taxon>
        <taxon>Sordariomycetes</taxon>
        <taxon>Sordariomycetidae</taxon>
        <taxon>Sordariales</taxon>
        <taxon>Podosporaceae</taxon>
        <taxon>Triangularia</taxon>
    </lineage>
</organism>
<reference evidence="1" key="2">
    <citation type="submission" date="2023-05" db="EMBL/GenBank/DDBJ databases">
        <authorList>
            <consortium name="Lawrence Berkeley National Laboratory"/>
            <person name="Steindorff A."/>
            <person name="Hensen N."/>
            <person name="Bonometti L."/>
            <person name="Westerberg I."/>
            <person name="Brannstrom I.O."/>
            <person name="Guillou S."/>
            <person name="Cros-Aarteil S."/>
            <person name="Calhoun S."/>
            <person name="Haridas S."/>
            <person name="Kuo A."/>
            <person name="Mondo S."/>
            <person name="Pangilinan J."/>
            <person name="Riley R."/>
            <person name="Labutti K."/>
            <person name="Andreopoulos B."/>
            <person name="Lipzen A."/>
            <person name="Chen C."/>
            <person name="Yanf M."/>
            <person name="Daum C."/>
            <person name="Ng V."/>
            <person name="Clum A."/>
            <person name="Ohm R."/>
            <person name="Martin F."/>
            <person name="Silar P."/>
            <person name="Natvig D."/>
            <person name="Lalanne C."/>
            <person name="Gautier V."/>
            <person name="Ament-Velasquez S.L."/>
            <person name="Kruys A."/>
            <person name="Hutchinson M.I."/>
            <person name="Powell A.J."/>
            <person name="Barry K."/>
            <person name="Miller A.N."/>
            <person name="Grigoriev I.V."/>
            <person name="Debuchy R."/>
            <person name="Gladieux P."/>
            <person name="Thoren M.H."/>
            <person name="Johannesson H."/>
        </authorList>
    </citation>
    <scope>NUCLEOTIDE SEQUENCE</scope>
    <source>
        <strain evidence="1">CBS 315.58</strain>
    </source>
</reference>
<comment type="caution">
    <text evidence="1">The sequence shown here is derived from an EMBL/GenBank/DDBJ whole genome shotgun (WGS) entry which is preliminary data.</text>
</comment>